<keyword evidence="1" id="KW-0812">Transmembrane</keyword>
<feature type="transmembrane region" description="Helical" evidence="1">
    <location>
        <begin position="88"/>
        <end position="105"/>
    </location>
</feature>
<dbReference type="EMBL" id="KV441548">
    <property type="protein sequence ID" value="OAG13129.1"/>
    <property type="molecule type" value="Genomic_DNA"/>
</dbReference>
<accession>A0A177D253</accession>
<keyword evidence="1" id="KW-1133">Transmembrane helix</keyword>
<organism evidence="2 3">
    <name type="scientific">Paraphaeosphaeria sporulosa</name>
    <dbReference type="NCBI Taxonomy" id="1460663"/>
    <lineage>
        <taxon>Eukaryota</taxon>
        <taxon>Fungi</taxon>
        <taxon>Dikarya</taxon>
        <taxon>Ascomycota</taxon>
        <taxon>Pezizomycotina</taxon>
        <taxon>Dothideomycetes</taxon>
        <taxon>Pleosporomycetidae</taxon>
        <taxon>Pleosporales</taxon>
        <taxon>Massarineae</taxon>
        <taxon>Didymosphaeriaceae</taxon>
        <taxon>Paraphaeosphaeria</taxon>
    </lineage>
</organism>
<dbReference type="AlphaFoldDB" id="A0A177D253"/>
<reference evidence="2 3" key="1">
    <citation type="submission" date="2016-05" db="EMBL/GenBank/DDBJ databases">
        <title>Comparative analysis of secretome profiles of manganese(II)-oxidizing ascomycete fungi.</title>
        <authorList>
            <consortium name="DOE Joint Genome Institute"/>
            <person name="Zeiner C.A."/>
            <person name="Purvine S.O."/>
            <person name="Zink E.M."/>
            <person name="Wu S."/>
            <person name="Pasa-Tolic L."/>
            <person name="Chaput D.L."/>
            <person name="Haridas S."/>
            <person name="Grigoriev I.V."/>
            <person name="Santelli C.M."/>
            <person name="Hansel C.M."/>
        </authorList>
    </citation>
    <scope>NUCLEOTIDE SEQUENCE [LARGE SCALE GENOMIC DNA]</scope>
    <source>
        <strain evidence="2 3">AP3s5-JAC2a</strain>
    </source>
</reference>
<gene>
    <name evidence="2" type="ORF">CC84DRAFT_180630</name>
</gene>
<keyword evidence="1" id="KW-0472">Membrane</keyword>
<proteinExistence type="predicted"/>
<sequence>MDGTLKTFCLRNHCVVFLLVLPETPRPKQATGSNGFGFEEARLETLLKNSREGGIRYASLSHTLVVEKRGPQRAMHSMTCMRSNEREIRGLVFFSFFTFLLVSSYEPHSRI</sequence>
<name>A0A177D253_9PLEO</name>
<protein>
    <submittedName>
        <fullName evidence="2">Uncharacterized protein</fullName>
    </submittedName>
</protein>
<evidence type="ECO:0000313" key="2">
    <source>
        <dbReference type="EMBL" id="OAG13129.1"/>
    </source>
</evidence>
<dbReference type="GeneID" id="28768972"/>
<dbReference type="RefSeq" id="XP_018043494.1">
    <property type="nucleotide sequence ID" value="XM_018185486.1"/>
</dbReference>
<dbReference type="InParanoid" id="A0A177D253"/>
<evidence type="ECO:0000313" key="3">
    <source>
        <dbReference type="Proteomes" id="UP000077069"/>
    </source>
</evidence>
<keyword evidence="3" id="KW-1185">Reference proteome</keyword>
<dbReference type="Proteomes" id="UP000077069">
    <property type="component" value="Unassembled WGS sequence"/>
</dbReference>
<evidence type="ECO:0000256" key="1">
    <source>
        <dbReference type="SAM" id="Phobius"/>
    </source>
</evidence>